<dbReference type="Proteomes" id="UP001371218">
    <property type="component" value="Unassembled WGS sequence"/>
</dbReference>
<dbReference type="InterPro" id="IPR043128">
    <property type="entry name" value="Rev_trsase/Diguanyl_cyclase"/>
</dbReference>
<accession>A0ABU9BRS8</accession>
<dbReference type="SUPFAM" id="SSF141868">
    <property type="entry name" value="EAL domain-like"/>
    <property type="match status" value="1"/>
</dbReference>
<dbReference type="Gene3D" id="3.20.20.450">
    <property type="entry name" value="EAL domain"/>
    <property type="match status" value="1"/>
</dbReference>
<dbReference type="CDD" id="cd00130">
    <property type="entry name" value="PAS"/>
    <property type="match status" value="1"/>
</dbReference>
<feature type="transmembrane region" description="Helical" evidence="1">
    <location>
        <begin position="71"/>
        <end position="92"/>
    </location>
</feature>
<feature type="transmembrane region" description="Helical" evidence="1">
    <location>
        <begin position="132"/>
        <end position="154"/>
    </location>
</feature>
<feature type="transmembrane region" description="Helical" evidence="1">
    <location>
        <begin position="43"/>
        <end position="65"/>
    </location>
</feature>
<evidence type="ECO:0000259" key="4">
    <source>
        <dbReference type="PROSITE" id="PS50887"/>
    </source>
</evidence>
<dbReference type="Gene3D" id="3.30.70.270">
    <property type="match status" value="1"/>
</dbReference>
<dbReference type="Pfam" id="PF08448">
    <property type="entry name" value="PAS_4"/>
    <property type="match status" value="1"/>
</dbReference>
<name>A0ABU9BRS8_9BURK</name>
<evidence type="ECO:0000313" key="5">
    <source>
        <dbReference type="EMBL" id="MEK8031620.1"/>
    </source>
</evidence>
<dbReference type="InterPro" id="IPR000014">
    <property type="entry name" value="PAS"/>
</dbReference>
<comment type="caution">
    <text evidence="5">The sequence shown here is derived from an EMBL/GenBank/DDBJ whole genome shotgun (WGS) entry which is preliminary data.</text>
</comment>
<dbReference type="PROSITE" id="PS50113">
    <property type="entry name" value="PAC"/>
    <property type="match status" value="1"/>
</dbReference>
<dbReference type="CDD" id="cd01948">
    <property type="entry name" value="EAL"/>
    <property type="match status" value="1"/>
</dbReference>
<proteinExistence type="predicted"/>
<dbReference type="InterPro" id="IPR035965">
    <property type="entry name" value="PAS-like_dom_sf"/>
</dbReference>
<dbReference type="PANTHER" id="PTHR44757">
    <property type="entry name" value="DIGUANYLATE CYCLASE DGCP"/>
    <property type="match status" value="1"/>
</dbReference>
<dbReference type="SMART" id="SM00267">
    <property type="entry name" value="GGDEF"/>
    <property type="match status" value="1"/>
</dbReference>
<feature type="transmembrane region" description="Helical" evidence="1">
    <location>
        <begin position="104"/>
        <end position="126"/>
    </location>
</feature>
<gene>
    <name evidence="5" type="ORF">AACH06_12400</name>
</gene>
<feature type="domain" description="PAC" evidence="2">
    <location>
        <begin position="311"/>
        <end position="362"/>
    </location>
</feature>
<keyword evidence="1" id="KW-0812">Transmembrane</keyword>
<dbReference type="EMBL" id="JBBUTG010000006">
    <property type="protein sequence ID" value="MEK8031620.1"/>
    <property type="molecule type" value="Genomic_DNA"/>
</dbReference>
<dbReference type="InterPro" id="IPR052155">
    <property type="entry name" value="Biofilm_reg_signaling"/>
</dbReference>
<dbReference type="InterPro" id="IPR013656">
    <property type="entry name" value="PAS_4"/>
</dbReference>
<feature type="domain" description="GGDEF" evidence="4">
    <location>
        <begin position="394"/>
        <end position="527"/>
    </location>
</feature>
<evidence type="ECO:0000259" key="3">
    <source>
        <dbReference type="PROSITE" id="PS50883"/>
    </source>
</evidence>
<dbReference type="InterPro" id="IPR035919">
    <property type="entry name" value="EAL_sf"/>
</dbReference>
<dbReference type="InterPro" id="IPR029787">
    <property type="entry name" value="Nucleotide_cyclase"/>
</dbReference>
<dbReference type="Pfam" id="PF00990">
    <property type="entry name" value="GGDEF"/>
    <property type="match status" value="1"/>
</dbReference>
<dbReference type="NCBIfam" id="TIGR00229">
    <property type="entry name" value="sensory_box"/>
    <property type="match status" value="1"/>
</dbReference>
<keyword evidence="1" id="KW-1133">Transmembrane helix</keyword>
<dbReference type="InterPro" id="IPR000700">
    <property type="entry name" value="PAS-assoc_C"/>
</dbReference>
<feature type="domain" description="EAL" evidence="3">
    <location>
        <begin position="536"/>
        <end position="786"/>
    </location>
</feature>
<sequence>MELESSMLGRLRLLWQQEQWLYDSTEVAAGEVRARHIEAVLRMTPLVMTATLLNAVLVVVFLFSTVPWLQLAIWLGLLTAACAYAVHSWWRWRTRVVRQMPPRAVVRATAQAAFISGVWAAVPLLWLPQASASQQMMLAVLTSGVLCAGAFVLATLLPASMIHIMVLGSAAIISLLRTGDSVMTGLAAMVLVYAVVIMAGVVTISRLFSARLASQREAERQSQVVGLLLRDFEEHSVDVLWEIDRRGRFTHVSDRLVALLGRPREKLQKSTLVEVLQSRTKAPKRRAGVALDDASGLPALKRALLMDKPFRDVVLRVKQRDGSAWWSVTAKPLLDEAGRSTGWRGVISDVTKQRVAHQRLAYLAHFDSLTGLANRIQLRERLDEALSPSGEPPRRSALLCLDLDNFKTINDSLGHSAGDAVLRQVARRLQSVVRSSDLLARLGGDEFAVVLDDIRSDGEVLQLSQRLVEVLNRPAVIQGRLVAMGASIGVALIPEHGRTVDEILGNADLALYAAKEHGRGRFEVFVPSLGARNRRASQVEAALREAIERGEMSLEWQPQVEVRAWKVASAEALLRWNHPELGAVEPSEFIPVAERCGLIADIGNWAMARACTEAQAALPGLAISVNVSPVQLMQEGFVEHVQQALRQSGLPPSRLEIEITESVFMDDPSAALSHLHALKALGVRIALDDFGTGYSAFQYLRRFPFDTLKIDRAFVRELMTHHDARAIVRTIVQLATTLGMHTIAEGVEEPVQLEVLNHAGCQSIQGYLIARPMPLLRLLPFLEGWAGISRPEPGELPETMQVPLDRRSAEALAGR</sequence>
<dbReference type="SMART" id="SM00052">
    <property type="entry name" value="EAL"/>
    <property type="match status" value="1"/>
</dbReference>
<dbReference type="SUPFAM" id="SSF55785">
    <property type="entry name" value="PYP-like sensor domain (PAS domain)"/>
    <property type="match status" value="1"/>
</dbReference>
<dbReference type="Pfam" id="PF00563">
    <property type="entry name" value="EAL"/>
    <property type="match status" value="1"/>
</dbReference>
<evidence type="ECO:0000256" key="1">
    <source>
        <dbReference type="SAM" id="Phobius"/>
    </source>
</evidence>
<protein>
    <submittedName>
        <fullName evidence="5">EAL domain-containing protein</fullName>
    </submittedName>
</protein>
<dbReference type="PROSITE" id="PS50887">
    <property type="entry name" value="GGDEF"/>
    <property type="match status" value="1"/>
</dbReference>
<dbReference type="SUPFAM" id="SSF55073">
    <property type="entry name" value="Nucleotide cyclase"/>
    <property type="match status" value="1"/>
</dbReference>
<evidence type="ECO:0000313" key="6">
    <source>
        <dbReference type="Proteomes" id="UP001371218"/>
    </source>
</evidence>
<evidence type="ECO:0000259" key="2">
    <source>
        <dbReference type="PROSITE" id="PS50113"/>
    </source>
</evidence>
<dbReference type="NCBIfam" id="TIGR00254">
    <property type="entry name" value="GGDEF"/>
    <property type="match status" value="1"/>
</dbReference>
<reference evidence="5 6" key="1">
    <citation type="submission" date="2024-04" db="EMBL/GenBank/DDBJ databases">
        <title>Novel species of the genus Ideonella isolated from streams.</title>
        <authorList>
            <person name="Lu H."/>
        </authorList>
    </citation>
    <scope>NUCLEOTIDE SEQUENCE [LARGE SCALE GENOMIC DNA]</scope>
    <source>
        <strain evidence="5 6">DXS29W</strain>
    </source>
</reference>
<keyword evidence="6" id="KW-1185">Reference proteome</keyword>
<dbReference type="InterPro" id="IPR001633">
    <property type="entry name" value="EAL_dom"/>
</dbReference>
<dbReference type="PANTHER" id="PTHR44757:SF2">
    <property type="entry name" value="BIOFILM ARCHITECTURE MAINTENANCE PROTEIN MBAA"/>
    <property type="match status" value="1"/>
</dbReference>
<dbReference type="RefSeq" id="WP_341426008.1">
    <property type="nucleotide sequence ID" value="NZ_JBBUTG010000006.1"/>
</dbReference>
<keyword evidence="1" id="KW-0472">Membrane</keyword>
<dbReference type="InterPro" id="IPR000160">
    <property type="entry name" value="GGDEF_dom"/>
</dbReference>
<organism evidence="5 6">
    <name type="scientific">Ideonella lacteola</name>
    <dbReference type="NCBI Taxonomy" id="2984193"/>
    <lineage>
        <taxon>Bacteria</taxon>
        <taxon>Pseudomonadati</taxon>
        <taxon>Pseudomonadota</taxon>
        <taxon>Betaproteobacteria</taxon>
        <taxon>Burkholderiales</taxon>
        <taxon>Sphaerotilaceae</taxon>
        <taxon>Ideonella</taxon>
    </lineage>
</organism>
<dbReference type="Gene3D" id="3.30.450.20">
    <property type="entry name" value="PAS domain"/>
    <property type="match status" value="1"/>
</dbReference>
<feature type="transmembrane region" description="Helical" evidence="1">
    <location>
        <begin position="185"/>
        <end position="208"/>
    </location>
</feature>
<dbReference type="CDD" id="cd01949">
    <property type="entry name" value="GGDEF"/>
    <property type="match status" value="1"/>
</dbReference>
<dbReference type="PROSITE" id="PS50883">
    <property type="entry name" value="EAL"/>
    <property type="match status" value="1"/>
</dbReference>